<dbReference type="GO" id="GO:0005315">
    <property type="term" value="F:phosphate transmembrane transporter activity"/>
    <property type="evidence" value="ECO:0007669"/>
    <property type="project" value="InterPro"/>
</dbReference>
<keyword evidence="3 5" id="KW-0067">ATP-binding</keyword>
<dbReference type="PROSITE" id="PS00211">
    <property type="entry name" value="ABC_TRANSPORTER_1"/>
    <property type="match status" value="1"/>
</dbReference>
<dbReference type="AlphaFoldDB" id="A0A562QM51"/>
<dbReference type="GO" id="GO:0016887">
    <property type="term" value="F:ATP hydrolysis activity"/>
    <property type="evidence" value="ECO:0007669"/>
    <property type="project" value="InterPro"/>
</dbReference>
<dbReference type="Proteomes" id="UP000315711">
    <property type="component" value="Unassembled WGS sequence"/>
</dbReference>
<dbReference type="GO" id="GO:0035435">
    <property type="term" value="P:phosphate ion transmembrane transport"/>
    <property type="evidence" value="ECO:0007669"/>
    <property type="project" value="InterPro"/>
</dbReference>
<dbReference type="Gene3D" id="3.40.50.300">
    <property type="entry name" value="P-loop containing nucleotide triphosphate hydrolases"/>
    <property type="match status" value="1"/>
</dbReference>
<evidence type="ECO:0000256" key="1">
    <source>
        <dbReference type="ARBA" id="ARBA00022448"/>
    </source>
</evidence>
<dbReference type="EMBL" id="VLKZ01000003">
    <property type="protein sequence ID" value="TWI57831.1"/>
    <property type="molecule type" value="Genomic_DNA"/>
</dbReference>
<dbReference type="OrthoDB" id="9785080at2"/>
<evidence type="ECO:0000313" key="6">
    <source>
        <dbReference type="Proteomes" id="UP000315711"/>
    </source>
</evidence>
<dbReference type="PANTHER" id="PTHR43423">
    <property type="entry name" value="ABC TRANSPORTER I FAMILY MEMBER 17"/>
    <property type="match status" value="1"/>
</dbReference>
<keyword evidence="2" id="KW-0547">Nucleotide-binding</keyword>
<dbReference type="InterPro" id="IPR005670">
    <property type="entry name" value="PstB-like"/>
</dbReference>
<protein>
    <submittedName>
        <fullName evidence="5">Phosphate ABC transporter ATP-binding protein, PhoT family (TC 3.A.1.7.1)</fullName>
    </submittedName>
</protein>
<keyword evidence="1" id="KW-0813">Transport</keyword>
<dbReference type="PROSITE" id="PS50893">
    <property type="entry name" value="ABC_TRANSPORTER_2"/>
    <property type="match status" value="1"/>
</dbReference>
<reference evidence="5 6" key="1">
    <citation type="journal article" date="2015" name="Stand. Genomic Sci.">
        <title>Genomic Encyclopedia of Bacterial and Archaeal Type Strains, Phase III: the genomes of soil and plant-associated and newly described type strains.</title>
        <authorList>
            <person name="Whitman W.B."/>
            <person name="Woyke T."/>
            <person name="Klenk H.P."/>
            <person name="Zhou Y."/>
            <person name="Lilburn T.G."/>
            <person name="Beck B.J."/>
            <person name="De Vos P."/>
            <person name="Vandamme P."/>
            <person name="Eisen J.A."/>
            <person name="Garrity G."/>
            <person name="Hugenholtz P."/>
            <person name="Kyrpides N.C."/>
        </authorList>
    </citation>
    <scope>NUCLEOTIDE SEQUENCE [LARGE SCALE GENOMIC DNA]</scope>
    <source>
        <strain evidence="5 6">CGMCC 1.10116</strain>
    </source>
</reference>
<accession>A0A562QM51</accession>
<evidence type="ECO:0000313" key="5">
    <source>
        <dbReference type="EMBL" id="TWI57831.1"/>
    </source>
</evidence>
<dbReference type="SMART" id="SM00382">
    <property type="entry name" value="AAA"/>
    <property type="match status" value="1"/>
</dbReference>
<dbReference type="InterPro" id="IPR003593">
    <property type="entry name" value="AAA+_ATPase"/>
</dbReference>
<dbReference type="CDD" id="cd03260">
    <property type="entry name" value="ABC_PstB_phosphate_transporter"/>
    <property type="match status" value="1"/>
</dbReference>
<proteinExistence type="predicted"/>
<feature type="domain" description="ABC transporter" evidence="4">
    <location>
        <begin position="4"/>
        <end position="228"/>
    </location>
</feature>
<dbReference type="PANTHER" id="PTHR43423:SF1">
    <property type="entry name" value="ABC TRANSPORTER I FAMILY MEMBER 17"/>
    <property type="match status" value="1"/>
</dbReference>
<dbReference type="GO" id="GO:0016020">
    <property type="term" value="C:membrane"/>
    <property type="evidence" value="ECO:0007669"/>
    <property type="project" value="InterPro"/>
</dbReference>
<evidence type="ECO:0000256" key="2">
    <source>
        <dbReference type="ARBA" id="ARBA00022741"/>
    </source>
</evidence>
<dbReference type="Pfam" id="PF00005">
    <property type="entry name" value="ABC_tran"/>
    <property type="match status" value="1"/>
</dbReference>
<organism evidence="5 6">
    <name type="scientific">Halalkalibacter nanhaiisediminis</name>
    <dbReference type="NCBI Taxonomy" id="688079"/>
    <lineage>
        <taxon>Bacteria</taxon>
        <taxon>Bacillati</taxon>
        <taxon>Bacillota</taxon>
        <taxon>Bacilli</taxon>
        <taxon>Bacillales</taxon>
        <taxon>Bacillaceae</taxon>
        <taxon>Halalkalibacter</taxon>
    </lineage>
</organism>
<dbReference type="GO" id="GO:0005524">
    <property type="term" value="F:ATP binding"/>
    <property type="evidence" value="ECO:0007669"/>
    <property type="project" value="UniProtKB-KW"/>
</dbReference>
<dbReference type="InterPro" id="IPR017871">
    <property type="entry name" value="ABC_transporter-like_CS"/>
</dbReference>
<dbReference type="SUPFAM" id="SSF52540">
    <property type="entry name" value="P-loop containing nucleoside triphosphate hydrolases"/>
    <property type="match status" value="1"/>
</dbReference>
<evidence type="ECO:0000259" key="4">
    <source>
        <dbReference type="PROSITE" id="PS50893"/>
    </source>
</evidence>
<gene>
    <name evidence="5" type="ORF">IQ10_01160</name>
</gene>
<sequence length="236" mass="26647">MYEIEWKAVSNERISTVSFSVAKGQLVTIIGPSGAGKSSMLKLMNRLEDPDEGMIYYQDKALTDYPIKELRKKIGMAFQTAALFDGTVEDNLSYGPKLHGIEWSEKWGQELLDAVQLPKDFIHKPVEELSGGEQQRVALARTLANKPDVLLLDEVTSALDLRNVDLVEDLIKRLQQQGKTILMVTHDVEQAERLGDITLFLEKGKLVETGETAAFFTEPKTQEARRFLYRDEEGEE</sequence>
<dbReference type="RefSeq" id="WP_144449528.1">
    <property type="nucleotide sequence ID" value="NZ_VLKZ01000003.1"/>
</dbReference>
<keyword evidence="6" id="KW-1185">Reference proteome</keyword>
<dbReference type="InterPro" id="IPR003439">
    <property type="entry name" value="ABC_transporter-like_ATP-bd"/>
</dbReference>
<name>A0A562QM51_9BACI</name>
<evidence type="ECO:0000256" key="3">
    <source>
        <dbReference type="ARBA" id="ARBA00022840"/>
    </source>
</evidence>
<comment type="caution">
    <text evidence="5">The sequence shown here is derived from an EMBL/GenBank/DDBJ whole genome shotgun (WGS) entry which is preliminary data.</text>
</comment>
<dbReference type="InterPro" id="IPR027417">
    <property type="entry name" value="P-loop_NTPase"/>
</dbReference>